<sequence>MLQIGKTLAMAIRQKRTQLKYSQEYMAFKLNQTQNAYCKVELGHTKVTLLKLIEICEIFEVDVHEFLKPVCAPHLKKVA</sequence>
<reference evidence="2 3" key="1">
    <citation type="submission" date="2020-09" db="EMBL/GenBank/DDBJ databases">
        <title>Novel species of Mucilaginibacter isolated from a glacier on the Tibetan Plateau.</title>
        <authorList>
            <person name="Liu Q."/>
            <person name="Xin Y.-H."/>
        </authorList>
    </citation>
    <scope>NUCLEOTIDE SEQUENCE [LARGE SCALE GENOMIC DNA]</scope>
    <source>
        <strain evidence="2 3">CGMCC 1.13878</strain>
    </source>
</reference>
<evidence type="ECO:0000313" key="3">
    <source>
        <dbReference type="Proteomes" id="UP000618754"/>
    </source>
</evidence>
<dbReference type="InterPro" id="IPR010982">
    <property type="entry name" value="Lambda_DNA-bd_dom_sf"/>
</dbReference>
<feature type="domain" description="HTH cro/C1-type" evidence="1">
    <location>
        <begin position="12"/>
        <end position="66"/>
    </location>
</feature>
<dbReference type="Pfam" id="PF01381">
    <property type="entry name" value="HTH_3"/>
    <property type="match status" value="1"/>
</dbReference>
<keyword evidence="3" id="KW-1185">Reference proteome</keyword>
<protein>
    <submittedName>
        <fullName evidence="2">Helix-turn-helix transcriptional regulator</fullName>
    </submittedName>
</protein>
<organism evidence="2 3">
    <name type="scientific">Mucilaginibacter rigui</name>
    <dbReference type="NCBI Taxonomy" id="534635"/>
    <lineage>
        <taxon>Bacteria</taxon>
        <taxon>Pseudomonadati</taxon>
        <taxon>Bacteroidota</taxon>
        <taxon>Sphingobacteriia</taxon>
        <taxon>Sphingobacteriales</taxon>
        <taxon>Sphingobacteriaceae</taxon>
        <taxon>Mucilaginibacter</taxon>
    </lineage>
</organism>
<dbReference type="Proteomes" id="UP000618754">
    <property type="component" value="Unassembled WGS sequence"/>
</dbReference>
<dbReference type="SMART" id="SM00530">
    <property type="entry name" value="HTH_XRE"/>
    <property type="match status" value="1"/>
</dbReference>
<evidence type="ECO:0000259" key="1">
    <source>
        <dbReference type="PROSITE" id="PS50943"/>
    </source>
</evidence>
<evidence type="ECO:0000313" key="2">
    <source>
        <dbReference type="EMBL" id="MBD1386933.1"/>
    </source>
</evidence>
<comment type="caution">
    <text evidence="2">The sequence shown here is derived from an EMBL/GenBank/DDBJ whole genome shotgun (WGS) entry which is preliminary data.</text>
</comment>
<accession>A0ABR7X8M0</accession>
<dbReference type="SUPFAM" id="SSF47413">
    <property type="entry name" value="lambda repressor-like DNA-binding domains"/>
    <property type="match status" value="1"/>
</dbReference>
<dbReference type="PROSITE" id="PS50943">
    <property type="entry name" value="HTH_CROC1"/>
    <property type="match status" value="1"/>
</dbReference>
<dbReference type="CDD" id="cd00093">
    <property type="entry name" value="HTH_XRE"/>
    <property type="match status" value="1"/>
</dbReference>
<dbReference type="Gene3D" id="1.10.260.40">
    <property type="entry name" value="lambda repressor-like DNA-binding domains"/>
    <property type="match status" value="1"/>
</dbReference>
<dbReference type="RefSeq" id="WP_191176752.1">
    <property type="nucleotide sequence ID" value="NZ_JACWMW010000003.1"/>
</dbReference>
<name>A0ABR7X8M0_9SPHI</name>
<dbReference type="InterPro" id="IPR001387">
    <property type="entry name" value="Cro/C1-type_HTH"/>
</dbReference>
<dbReference type="EMBL" id="JACWMW010000003">
    <property type="protein sequence ID" value="MBD1386933.1"/>
    <property type="molecule type" value="Genomic_DNA"/>
</dbReference>
<gene>
    <name evidence="2" type="ORF">IDJ75_16730</name>
</gene>
<proteinExistence type="predicted"/>